<dbReference type="InterPro" id="IPR024694">
    <property type="entry name" value="PurE_prokaryotes"/>
</dbReference>
<organism evidence="7 8">
    <name type="scientific">Metabacillus indicus</name>
    <name type="common">Bacillus indicus</name>
    <dbReference type="NCBI Taxonomy" id="246786"/>
    <lineage>
        <taxon>Bacteria</taxon>
        <taxon>Bacillati</taxon>
        <taxon>Bacillota</taxon>
        <taxon>Bacilli</taxon>
        <taxon>Bacillales</taxon>
        <taxon>Bacillaceae</taxon>
        <taxon>Metabacillus</taxon>
    </lineage>
</organism>
<dbReference type="OrthoDB" id="9791908at2"/>
<comment type="similarity">
    <text evidence="3">Belongs to the AIR carboxylase family. Class I subfamily.</text>
</comment>
<feature type="domain" description="PurE" evidence="6">
    <location>
        <begin position="3"/>
        <end position="154"/>
    </location>
</feature>
<dbReference type="PANTHER" id="PTHR23046">
    <property type="entry name" value="PHOSPHORIBOSYLAMINOIMIDAZOLE CARBOXYLASE CATALYTIC SUBUNIT"/>
    <property type="match status" value="1"/>
</dbReference>
<evidence type="ECO:0000256" key="1">
    <source>
        <dbReference type="ARBA" id="ARBA00022755"/>
    </source>
</evidence>
<evidence type="ECO:0000256" key="3">
    <source>
        <dbReference type="HAMAP-Rule" id="MF_01929"/>
    </source>
</evidence>
<evidence type="ECO:0000256" key="4">
    <source>
        <dbReference type="PIRNR" id="PIRNR001338"/>
    </source>
</evidence>
<dbReference type="SMART" id="SM01001">
    <property type="entry name" value="AIRC"/>
    <property type="match status" value="1"/>
</dbReference>
<accession>A0A084H1F7</accession>
<dbReference type="AlphaFoldDB" id="A0A084H1F7"/>
<dbReference type="Pfam" id="PF00731">
    <property type="entry name" value="AIRC"/>
    <property type="match status" value="1"/>
</dbReference>
<sequence>MEPLVGIIMGSTSDWETMKHACEVLDELQVPYEKKVVSAHRTPDYMFAYAEDARNRGLKVIVAGAGGAAHLPGMVAAKTTLPVIGVPVQSKALNGMDSLLSIVQMPGGVPVATVAIGKAGAVNAGLLAAQILSISDTLLAERLDAKREKTRNTVLESSDDLV</sequence>
<reference evidence="7 8" key="1">
    <citation type="journal article" date="2005" name="Int. J. Syst. Evol. Microbiol.">
        <title>Bacillus cibi sp. nov., isolated from jeotgal, a traditional Korean fermented seafood.</title>
        <authorList>
            <person name="Yoon J.H."/>
            <person name="Lee C.H."/>
            <person name="Oh T.K."/>
        </authorList>
    </citation>
    <scope>NUCLEOTIDE SEQUENCE [LARGE SCALE GENOMIC DNA]</scope>
    <source>
        <strain evidence="7 8">DSM 16189</strain>
    </source>
</reference>
<dbReference type="UniPathway" id="UPA00074">
    <property type="reaction ID" value="UER00943"/>
</dbReference>
<comment type="catalytic activity">
    <reaction evidence="3 4">
        <text>5-carboxyamino-1-(5-phospho-D-ribosyl)imidazole + H(+) = 5-amino-1-(5-phospho-D-ribosyl)imidazole-4-carboxylate</text>
        <dbReference type="Rhea" id="RHEA:13193"/>
        <dbReference type="ChEBI" id="CHEBI:15378"/>
        <dbReference type="ChEBI" id="CHEBI:58730"/>
        <dbReference type="ChEBI" id="CHEBI:77657"/>
        <dbReference type="EC" id="5.4.99.18"/>
    </reaction>
</comment>
<evidence type="ECO:0000259" key="6">
    <source>
        <dbReference type="SMART" id="SM01001"/>
    </source>
</evidence>
<protein>
    <recommendedName>
        <fullName evidence="3 4">N5-carboxyaminoimidazole ribonucleotide mutase</fullName>
        <shortName evidence="3 4">N5-CAIR mutase</shortName>
        <ecNumber evidence="3 4">5.4.99.18</ecNumber>
    </recommendedName>
    <alternativeName>
        <fullName evidence="3">5-(carboxyamino)imidazole ribonucleotide mutase</fullName>
    </alternativeName>
</protein>
<feature type="binding site" evidence="3 5">
    <location>
        <position position="14"/>
    </location>
    <ligand>
        <name>substrate</name>
    </ligand>
</feature>
<evidence type="ECO:0000256" key="2">
    <source>
        <dbReference type="ARBA" id="ARBA00023235"/>
    </source>
</evidence>
<dbReference type="InterPro" id="IPR033747">
    <property type="entry name" value="PurE_ClassI"/>
</dbReference>
<proteinExistence type="inferred from homology"/>
<name>A0A084H1F7_METID</name>
<dbReference type="PANTHER" id="PTHR23046:SF2">
    <property type="entry name" value="PHOSPHORIBOSYLAMINOIMIDAZOLE CARBOXYLASE"/>
    <property type="match status" value="1"/>
</dbReference>
<dbReference type="Proteomes" id="UP000028549">
    <property type="component" value="Unassembled WGS sequence"/>
</dbReference>
<dbReference type="GO" id="GO:0034023">
    <property type="term" value="F:5-(carboxyamino)imidazole ribonucleotide mutase activity"/>
    <property type="evidence" value="ECO:0007669"/>
    <property type="project" value="UniProtKB-UniRule"/>
</dbReference>
<dbReference type="EMBL" id="JNVC02000002">
    <property type="protein sequence ID" value="KEZ53419.1"/>
    <property type="molecule type" value="Genomic_DNA"/>
</dbReference>
<dbReference type="SUPFAM" id="SSF52255">
    <property type="entry name" value="N5-CAIR mutase (phosphoribosylaminoimidazole carboxylase, PurE)"/>
    <property type="match status" value="1"/>
</dbReference>
<keyword evidence="8" id="KW-1185">Reference proteome</keyword>
<keyword evidence="2 3" id="KW-0413">Isomerase</keyword>
<evidence type="ECO:0000313" key="8">
    <source>
        <dbReference type="Proteomes" id="UP000028549"/>
    </source>
</evidence>
<comment type="caution">
    <text evidence="7">The sequence shown here is derived from an EMBL/GenBank/DDBJ whole genome shotgun (WGS) entry which is preliminary data.</text>
</comment>
<keyword evidence="1 3" id="KW-0658">Purine biosynthesis</keyword>
<feature type="binding site" evidence="3 5">
    <location>
        <position position="41"/>
    </location>
    <ligand>
        <name>substrate</name>
    </ligand>
</feature>
<gene>
    <name evidence="3" type="primary">purE</name>
    <name evidence="7" type="ORF">GS18_0207430</name>
</gene>
<evidence type="ECO:0000313" key="7">
    <source>
        <dbReference type="EMBL" id="KEZ53419.1"/>
    </source>
</evidence>
<dbReference type="EC" id="5.4.99.18" evidence="3 4"/>
<comment type="pathway">
    <text evidence="3 4">Purine metabolism; IMP biosynthesis via de novo pathway; 5-amino-1-(5-phospho-D-ribosyl)imidazole-4-carboxylate from 5-amino-1-(5-phospho-D-ribosyl)imidazole (N5-CAIR route): step 2/2.</text>
</comment>
<feature type="binding site" evidence="3 5">
    <location>
        <position position="11"/>
    </location>
    <ligand>
        <name>substrate</name>
    </ligand>
</feature>
<dbReference type="GO" id="GO:0006189">
    <property type="term" value="P:'de novo' IMP biosynthetic process"/>
    <property type="evidence" value="ECO:0007669"/>
    <property type="project" value="UniProtKB-UniRule"/>
</dbReference>
<evidence type="ECO:0000256" key="5">
    <source>
        <dbReference type="PIRSR" id="PIRSR001338-1"/>
    </source>
</evidence>
<dbReference type="NCBIfam" id="TIGR01162">
    <property type="entry name" value="purE"/>
    <property type="match status" value="1"/>
</dbReference>
<dbReference type="PIRSF" id="PIRSF001338">
    <property type="entry name" value="AIR_carboxylase"/>
    <property type="match status" value="1"/>
</dbReference>
<dbReference type="RefSeq" id="WP_029566476.1">
    <property type="nucleotide sequence ID" value="NZ_CANLZQ010000005.1"/>
</dbReference>
<dbReference type="STRING" id="246786.GS18_0207430"/>
<dbReference type="InterPro" id="IPR000031">
    <property type="entry name" value="PurE_dom"/>
</dbReference>
<dbReference type="HAMAP" id="MF_01929">
    <property type="entry name" value="PurE_classI"/>
    <property type="match status" value="1"/>
</dbReference>
<dbReference type="Gene3D" id="3.40.50.1970">
    <property type="match status" value="1"/>
</dbReference>
<comment type="function">
    <text evidence="3 4">Catalyzes the conversion of N5-carboxyaminoimidazole ribonucleotide (N5-CAIR) to 4-carboxy-5-aminoimidazole ribonucleotide (CAIR).</text>
</comment>